<evidence type="ECO:0000256" key="3">
    <source>
        <dbReference type="SAM" id="MobiDB-lite"/>
    </source>
</evidence>
<accession>A0ABS4QRI3</accession>
<feature type="compositionally biased region" description="Pro residues" evidence="3">
    <location>
        <begin position="334"/>
        <end position="356"/>
    </location>
</feature>
<reference evidence="4 5" key="1">
    <citation type="submission" date="2021-03" db="EMBL/GenBank/DDBJ databases">
        <title>Sequencing the genomes of 1000 actinobacteria strains.</title>
        <authorList>
            <person name="Klenk H.-P."/>
        </authorList>
    </citation>
    <scope>NUCLEOTIDE SEQUENCE [LARGE SCALE GENOMIC DNA]</scope>
    <source>
        <strain evidence="4 5">DSM 45516</strain>
    </source>
</reference>
<name>A0ABS4QRI3_9NOCA</name>
<evidence type="ECO:0000256" key="1">
    <source>
        <dbReference type="ARBA" id="ARBA00022676"/>
    </source>
</evidence>
<gene>
    <name evidence="4" type="ORF">BJ987_007229</name>
</gene>
<evidence type="ECO:0000256" key="2">
    <source>
        <dbReference type="ARBA" id="ARBA00022679"/>
    </source>
</evidence>
<dbReference type="Gene3D" id="3.40.50.2000">
    <property type="entry name" value="Glycogen Phosphorylase B"/>
    <property type="match status" value="1"/>
</dbReference>
<dbReference type="Pfam" id="PF05637">
    <property type="entry name" value="Glyco_transf_34"/>
    <property type="match status" value="2"/>
</dbReference>
<keyword evidence="2" id="KW-0808">Transferase</keyword>
<dbReference type="RefSeq" id="WP_209897467.1">
    <property type="nucleotide sequence ID" value="NZ_JAGGMR010000001.1"/>
</dbReference>
<proteinExistence type="predicted"/>
<evidence type="ECO:0000313" key="4">
    <source>
        <dbReference type="EMBL" id="MBP2194328.1"/>
    </source>
</evidence>
<keyword evidence="5" id="KW-1185">Reference proteome</keyword>
<dbReference type="InterPro" id="IPR008630">
    <property type="entry name" value="Glyco_trans_34"/>
</dbReference>
<dbReference type="InterPro" id="IPR029044">
    <property type="entry name" value="Nucleotide-diphossugar_trans"/>
</dbReference>
<organism evidence="4 5">
    <name type="scientific">Nocardia goodfellowii</name>
    <dbReference type="NCBI Taxonomy" id="882446"/>
    <lineage>
        <taxon>Bacteria</taxon>
        <taxon>Bacillati</taxon>
        <taxon>Actinomycetota</taxon>
        <taxon>Actinomycetes</taxon>
        <taxon>Mycobacteriales</taxon>
        <taxon>Nocardiaceae</taxon>
        <taxon>Nocardia</taxon>
    </lineage>
</organism>
<evidence type="ECO:0000313" key="5">
    <source>
        <dbReference type="Proteomes" id="UP001519325"/>
    </source>
</evidence>
<dbReference type="Pfam" id="PF13692">
    <property type="entry name" value="Glyco_trans_1_4"/>
    <property type="match status" value="1"/>
</dbReference>
<evidence type="ECO:0008006" key="6">
    <source>
        <dbReference type="Google" id="ProtNLM"/>
    </source>
</evidence>
<sequence>MHRTGARISLAPLGTGQRGTSRELRGLLAESSARVDGPVLYSGWLSRPEVDCLRRTDLFIRTACESSRICARWVERLNQARAVIVPSQYAADVFRTCGVTTPLYIVPDAVDPDAFPYRDRSGRAGLTTLIVGILEPDNNYRQAIAGWQEAFRDDPEARLIIKSWQGWPDCHIAGDPRVHLDTLNEPAAATADWYAEADVLLALGNESFGTGMLEAMATGLPVVALDSEGQSGVCRDAGELVLPIAPATWRPYEHPYGGASHGVVAVPETADVATRLRWVAAHRAEAADIGRAASRWVRAQRNIWNSGPDVLAVIAEHTRSPRYAKSLARNRPLRPAPAPATPSAPSPAPVAQPDGPPLWSYRPPHATPLGIVTLWSPDIESWALPHAQDKYAYCERHGLAFYGYTDVFTGDRAPHWSKIPAVQRHLDDHDWLYWIDADAAVTNFDFDLRALCDDDYDFIATHDELGLNSGSFLIRNNEATRAFLRLAWAQNVTDLFYEQTAMARAIALQPELRVKILEKRTMNSFWDEHRPGDFVIHAAGQPTDVKIALLEAFRTHNSRLSR</sequence>
<dbReference type="EMBL" id="JAGGMR010000001">
    <property type="protein sequence ID" value="MBP2194328.1"/>
    <property type="molecule type" value="Genomic_DNA"/>
</dbReference>
<keyword evidence="1" id="KW-0328">Glycosyltransferase</keyword>
<dbReference type="PANTHER" id="PTHR31306">
    <property type="entry name" value="ALPHA-1,6-MANNOSYLTRANSFERASE MNN11-RELATED"/>
    <property type="match status" value="1"/>
</dbReference>
<dbReference type="CDD" id="cd03801">
    <property type="entry name" value="GT4_PimA-like"/>
    <property type="match status" value="1"/>
</dbReference>
<protein>
    <recommendedName>
        <fullName evidence="6">Galactosyl transferase GMA12/MNN10 family protein</fullName>
    </recommendedName>
</protein>
<feature type="region of interest" description="Disordered" evidence="3">
    <location>
        <begin position="325"/>
        <end position="359"/>
    </location>
</feature>
<dbReference type="SUPFAM" id="SSF53756">
    <property type="entry name" value="UDP-Glycosyltransferase/glycogen phosphorylase"/>
    <property type="match status" value="1"/>
</dbReference>
<dbReference type="PANTHER" id="PTHR31306:SF4">
    <property type="entry name" value="ALPHA-1,2-GALACTOSYLTRANSFERASE"/>
    <property type="match status" value="1"/>
</dbReference>
<dbReference type="Proteomes" id="UP001519325">
    <property type="component" value="Unassembled WGS sequence"/>
</dbReference>
<comment type="caution">
    <text evidence="4">The sequence shown here is derived from an EMBL/GenBank/DDBJ whole genome shotgun (WGS) entry which is preliminary data.</text>
</comment>
<dbReference type="Gene3D" id="3.90.550.10">
    <property type="entry name" value="Spore Coat Polysaccharide Biosynthesis Protein SpsA, Chain A"/>
    <property type="match status" value="1"/>
</dbReference>